<proteinExistence type="predicted"/>
<organism evidence="7">
    <name type="scientific">Magallana gigas</name>
    <name type="common">Pacific oyster</name>
    <name type="synonym">Crassostrea gigas</name>
    <dbReference type="NCBI Taxonomy" id="29159"/>
    <lineage>
        <taxon>Eukaryota</taxon>
        <taxon>Metazoa</taxon>
        <taxon>Spiralia</taxon>
        <taxon>Lophotrochozoa</taxon>
        <taxon>Mollusca</taxon>
        <taxon>Bivalvia</taxon>
        <taxon>Autobranchia</taxon>
        <taxon>Pteriomorphia</taxon>
        <taxon>Ostreida</taxon>
        <taxon>Ostreoidea</taxon>
        <taxon>Ostreidae</taxon>
        <taxon>Magallana</taxon>
    </lineage>
</organism>
<dbReference type="HOGENOM" id="CLU_234777_0_0_1"/>
<evidence type="ECO:0000256" key="4">
    <source>
        <dbReference type="ARBA" id="ARBA00022771"/>
    </source>
</evidence>
<comment type="subcellular location">
    <subcellularLocation>
        <location evidence="1">Cytoplasm</location>
    </subcellularLocation>
</comment>
<sequence length="1951" mass="224410">MIDRLERAGLGYHVNTDETDDKLGRIPMRHLVYRVQPLPQSMLPLVWDFGQLDSSVEKLYIIQMVQRYVRNGTLPPVNKRIVSLLSDILSASQEFMRNQKDECSFVSLRDVERTLKVFGWMYNQTEIFDAMDEVELEEQSDDEDLAEPAASRPQEDKMTKALLLALGVCYHASLKSRVEYRKHITEYFNIPPLKLLGGAEEMEKEITRCQMAFLQNLKLNDNIAKNLALRENFFMMVVCVELRIPLFLVGKPGSSKSLSKTILDHNMQGRDSDTPLFKSLKQASSFQKSKNLEKFVSVVVLDEVGLAEDSPRMPLKVSFIGISNWALDPAKMNRGILVQREVPDEEDLIESAKGICAQEDVYLLVEDIIPSLAQAYLHVFNKACNSDTLFRHIDDGPSENILKAREFFGLRDFYSLVKMICAVAVKNRQSPTPQEIIIAIKRNFGGLEGLDPVQEFGEFLPSILQERPENRGVKTDTALLRECLQYEENKTESRYILLLTENYGALNLLHQLMGNEENTHVIFGSSFPRDQEYIEICRNINRIKVFMETGKTVVLLNLENLYESLYDALNQYYMESGPDRYIDLGLGTHRVKCKVDKQFRLVVVAEKRVVYKEFPIPLINRMEKHFLTVEGMLTDVQLRLSQKLEQWAKEFSSVADSEIIRIEEVFIGYNKDTTAGAVLKSWEICSKNSMEENDSLQHRVLEAAKHILLWGCTPDAVLRLNKTEQEIFAKQYMQVYFKEQCHESLCDFLQFRNIHDRFGGNFIQITTHSKLMSETDKQGIERKLPFLSGKVSLLSLQAFDTEQQFSNQIRDILQKGKELLLIQCDTGDENSGLVECARHCVQRELQKQNNKLELCVVFLVHLSRVSKSCFSGFQELNKSKQLTEGRFGYCLMKHIVTILSKDSSDSILYNDSWIQSEAAMSTSVNKTGKSAEELFQESEMGTFFIQHLAVENQKEATRLYMSDFVKMSHKASCSREEMIICEFLHIYFETTMVGKDDSFTSRVFCIHKTFKNIKLKLEIFSEVMSFVPQGDDSFYQKLESDIKELDITAVKYLLEAMEPNKTSIDTPEGQTQWIENVQRYRPVIERLLHMDLDKTSSRGRLMIAIRMNREILGENINLKEKPSLENLEKFLKASNKKAMTEFLGKFGKCANCDKLFDSSPPDSLVEQAANLNQDHEKEATFVKQLLSSAIENFQSCSAIIDKLRNVATVRYCLQTTAKYLRECSSLKSESHSTVYEEIFRMTAVLCDLPIDHIRIFLLTHICRAYGLDLYQSLLKSNEQWLFPTQEREDDITERSTSVQIFYLLALIKEMKVRELISDIEPIPKQFVESLKREFARKNLLTVQGSFLPTMPEEVLSAEIKNELQRMEEIANKNYHTVTWYRCPNGHPYAVGDCGNPTQVGRCYQCNAEIGGQSSKLRADNARDTGRPRIAGRVTVPHQYDWFSKEGRSAWETAIDREIISRLLQERQGLFEKCGEILSSDRSMGSDPILRAVFKKAVDSDSEFSTSNLQSSPHVWQHRTKVTFEHFVHEFYVMKNTEFLFRNPYFVLEKFLQQECHLRHLRHIPNILQMLRILITKYGKQITRDEAETMTLQDCLNQFINDPAQKIVAAGFNSFCELWNALRYMLISFYDANDEMVRFLGRDITIESTNIRAVLPDIRGVGACSRILLEFLIGKQNEFVTACGQSIDPRFSIENAVTMKNATAMQLISFSREADIFPIILANCNYTYMQEESTKLEYDFENIQAVLQDRFLFGKPLIDTSKEFPLMSYKADTSVSMKFNTLVTKIPQEALNKAVQSQIAEEFADLPELHPSAANCPTCSHYGSCCFMKKQSDFITEAFESMNSSIKASLPENCVHELDSYLNELSMEKLDILLEQLMECIIFSLNCGEGDIVSFQYSLSESLMVHLENPVYREVDLKSFGREDVEKIPDSILTVHAVEVWKKIHRTFRSRK</sequence>
<dbReference type="GO" id="GO:0002376">
    <property type="term" value="P:immune system process"/>
    <property type="evidence" value="ECO:0007669"/>
    <property type="project" value="UniProtKB-KW"/>
</dbReference>
<evidence type="ECO:0000256" key="5">
    <source>
        <dbReference type="ARBA" id="ARBA00022833"/>
    </source>
</evidence>
<dbReference type="PROSITE" id="PS51981">
    <property type="entry name" value="ZF_RZ"/>
    <property type="match status" value="1"/>
</dbReference>
<protein>
    <submittedName>
        <fullName evidence="7">Uncharacterized protein</fullName>
    </submittedName>
</protein>
<dbReference type="GO" id="GO:0016887">
    <property type="term" value="F:ATP hydrolysis activity"/>
    <property type="evidence" value="ECO:0007669"/>
    <property type="project" value="InterPro"/>
</dbReference>
<keyword evidence="5" id="KW-0862">Zinc</keyword>
<evidence type="ECO:0000313" key="7">
    <source>
        <dbReference type="EMBL" id="EKC20249.1"/>
    </source>
</evidence>
<evidence type="ECO:0000256" key="3">
    <source>
        <dbReference type="ARBA" id="ARBA00022723"/>
    </source>
</evidence>
<evidence type="ECO:0000256" key="1">
    <source>
        <dbReference type="ARBA" id="ARBA00004496"/>
    </source>
</evidence>
<accession>K1PN02</accession>
<dbReference type="GO" id="GO:0005737">
    <property type="term" value="C:cytoplasm"/>
    <property type="evidence" value="ECO:0007669"/>
    <property type="project" value="UniProtKB-SubCell"/>
</dbReference>
<gene>
    <name evidence="7" type="ORF">CGI_10006476</name>
</gene>
<dbReference type="InterPro" id="IPR046439">
    <property type="entry name" value="ZF_RZ_dom"/>
</dbReference>
<dbReference type="InterPro" id="IPR031248">
    <property type="entry name" value="RNF213"/>
</dbReference>
<reference evidence="7" key="1">
    <citation type="journal article" date="2012" name="Nature">
        <title>The oyster genome reveals stress adaptation and complexity of shell formation.</title>
        <authorList>
            <person name="Zhang G."/>
            <person name="Fang X."/>
            <person name="Guo X."/>
            <person name="Li L."/>
            <person name="Luo R."/>
            <person name="Xu F."/>
            <person name="Yang P."/>
            <person name="Zhang L."/>
            <person name="Wang X."/>
            <person name="Qi H."/>
            <person name="Xiong Z."/>
            <person name="Que H."/>
            <person name="Xie Y."/>
            <person name="Holland P.W."/>
            <person name="Paps J."/>
            <person name="Zhu Y."/>
            <person name="Wu F."/>
            <person name="Chen Y."/>
            <person name="Wang J."/>
            <person name="Peng C."/>
            <person name="Meng J."/>
            <person name="Yang L."/>
            <person name="Liu J."/>
            <person name="Wen B."/>
            <person name="Zhang N."/>
            <person name="Huang Z."/>
            <person name="Zhu Q."/>
            <person name="Feng Y."/>
            <person name="Mount A."/>
            <person name="Hedgecock D."/>
            <person name="Xu Z."/>
            <person name="Liu Y."/>
            <person name="Domazet-Loso T."/>
            <person name="Du Y."/>
            <person name="Sun X."/>
            <person name="Zhang S."/>
            <person name="Liu B."/>
            <person name="Cheng P."/>
            <person name="Jiang X."/>
            <person name="Li J."/>
            <person name="Fan D."/>
            <person name="Wang W."/>
            <person name="Fu W."/>
            <person name="Wang T."/>
            <person name="Wang B."/>
            <person name="Zhang J."/>
            <person name="Peng Z."/>
            <person name="Li Y."/>
            <person name="Li N."/>
            <person name="Wang J."/>
            <person name="Chen M."/>
            <person name="He Y."/>
            <person name="Tan F."/>
            <person name="Song X."/>
            <person name="Zheng Q."/>
            <person name="Huang R."/>
            <person name="Yang H."/>
            <person name="Du X."/>
            <person name="Chen L."/>
            <person name="Yang M."/>
            <person name="Gaffney P.M."/>
            <person name="Wang S."/>
            <person name="Luo L."/>
            <person name="She Z."/>
            <person name="Ming Y."/>
            <person name="Huang W."/>
            <person name="Zhang S."/>
            <person name="Huang B."/>
            <person name="Zhang Y."/>
            <person name="Qu T."/>
            <person name="Ni P."/>
            <person name="Miao G."/>
            <person name="Wang J."/>
            <person name="Wang Q."/>
            <person name="Steinberg C.E."/>
            <person name="Wang H."/>
            <person name="Li N."/>
            <person name="Qian L."/>
            <person name="Zhang G."/>
            <person name="Li Y."/>
            <person name="Yang H."/>
            <person name="Liu X."/>
            <person name="Wang J."/>
            <person name="Yin Y."/>
            <person name="Wang J."/>
        </authorList>
    </citation>
    <scope>NUCLEOTIDE SEQUENCE [LARGE SCALE GENOMIC DNA]</scope>
    <source>
        <strain evidence="7">05x7-T-G4-1.051#20</strain>
    </source>
</reference>
<dbReference type="PANTHER" id="PTHR22605">
    <property type="entry name" value="RZ-TYPE DOMAIN-CONTAINING PROTEIN"/>
    <property type="match status" value="1"/>
</dbReference>
<keyword evidence="6" id="KW-0391">Immunity</keyword>
<dbReference type="EMBL" id="JH816123">
    <property type="protein sequence ID" value="EKC20249.1"/>
    <property type="molecule type" value="Genomic_DNA"/>
</dbReference>
<keyword evidence="3" id="KW-0479">Metal-binding</keyword>
<dbReference type="Pfam" id="PF20173">
    <property type="entry name" value="ZnF_RZ-type"/>
    <property type="match status" value="1"/>
</dbReference>
<keyword evidence="2" id="KW-0963">Cytoplasm</keyword>
<dbReference type="PANTHER" id="PTHR22605:SF16">
    <property type="entry name" value="E3 UBIQUITIN-PROTEIN LIGASE RNF213"/>
    <property type="match status" value="1"/>
</dbReference>
<evidence type="ECO:0000256" key="6">
    <source>
        <dbReference type="ARBA" id="ARBA00022859"/>
    </source>
</evidence>
<keyword evidence="4" id="KW-0863">Zinc-finger</keyword>
<dbReference type="GO" id="GO:0008270">
    <property type="term" value="F:zinc ion binding"/>
    <property type="evidence" value="ECO:0007669"/>
    <property type="project" value="UniProtKB-KW"/>
</dbReference>
<name>K1PN02_MAGGI</name>
<dbReference type="InParanoid" id="K1PN02"/>
<dbReference type="GO" id="GO:0004842">
    <property type="term" value="F:ubiquitin-protein transferase activity"/>
    <property type="evidence" value="ECO:0007669"/>
    <property type="project" value="InterPro"/>
</dbReference>
<evidence type="ECO:0000256" key="2">
    <source>
        <dbReference type="ARBA" id="ARBA00022490"/>
    </source>
</evidence>